<dbReference type="RefSeq" id="XP_003041513.1">
    <property type="nucleotide sequence ID" value="XM_003041467.1"/>
</dbReference>
<dbReference type="KEGG" id="nhe:NECHADRAFT_64958"/>
<sequence length="201" mass="20599">MQTKILLATLLAAATAAKDFMAHPQIKREIETRATTALASECEAAQTALLSLYTGIPTPGSAILSFESKHPQTDPCHLSTPASLSKEYASYTSKVKLWHSRHSKEIVSALSKCPTLTKFATAVPICTETNATSKEAAAASTSSASGTKVGHTSTVKNTAAATTQIATETTSSTTTSKAAGARQTGMAGAALAAAGMAVVLL</sequence>
<name>C7ZJK5_FUSV7</name>
<dbReference type="GeneID" id="9673882"/>
<proteinExistence type="predicted"/>
<feature type="signal peptide" evidence="1">
    <location>
        <begin position="1"/>
        <end position="17"/>
    </location>
</feature>
<reference evidence="2 3" key="1">
    <citation type="journal article" date="2009" name="PLoS Genet.">
        <title>The genome of Nectria haematococca: contribution of supernumerary chromosomes to gene expansion.</title>
        <authorList>
            <person name="Coleman J.J."/>
            <person name="Rounsley S.D."/>
            <person name="Rodriguez-Carres M."/>
            <person name="Kuo A."/>
            <person name="Wasmann C.C."/>
            <person name="Grimwood J."/>
            <person name="Schmutz J."/>
            <person name="Taga M."/>
            <person name="White G.J."/>
            <person name="Zhou S."/>
            <person name="Schwartz D.C."/>
            <person name="Freitag M."/>
            <person name="Ma L.J."/>
            <person name="Danchin E.G."/>
            <person name="Henrissat B."/>
            <person name="Coutinho P.M."/>
            <person name="Nelson D.R."/>
            <person name="Straney D."/>
            <person name="Napoli C.A."/>
            <person name="Barker B.M."/>
            <person name="Gribskov M."/>
            <person name="Rep M."/>
            <person name="Kroken S."/>
            <person name="Molnar I."/>
            <person name="Rensing C."/>
            <person name="Kennell J.C."/>
            <person name="Zamora J."/>
            <person name="Farman M.L."/>
            <person name="Selker E.U."/>
            <person name="Salamov A."/>
            <person name="Shapiro H."/>
            <person name="Pangilinan J."/>
            <person name="Lindquist E."/>
            <person name="Lamers C."/>
            <person name="Grigoriev I.V."/>
            <person name="Geiser D.M."/>
            <person name="Covert S.F."/>
            <person name="Temporini E."/>
            <person name="Vanetten H.D."/>
        </authorList>
    </citation>
    <scope>NUCLEOTIDE SEQUENCE [LARGE SCALE GENOMIC DNA]</scope>
    <source>
        <strain evidence="3">ATCC MYA-4622 / CBS 123669 / FGSC 9596 / NRRL 45880 / 77-13-4</strain>
    </source>
</reference>
<protein>
    <recommendedName>
        <fullName evidence="4">Infection structure specific protein</fullName>
    </recommendedName>
</protein>
<evidence type="ECO:0000256" key="1">
    <source>
        <dbReference type="SAM" id="SignalP"/>
    </source>
</evidence>
<dbReference type="OrthoDB" id="3561078at2759"/>
<dbReference type="eggNOG" id="ENOG502T46U">
    <property type="taxonomic scope" value="Eukaryota"/>
</dbReference>
<dbReference type="HOGENOM" id="CLU_117760_0_0_1"/>
<keyword evidence="3" id="KW-1185">Reference proteome</keyword>
<evidence type="ECO:0008006" key="4">
    <source>
        <dbReference type="Google" id="ProtNLM"/>
    </source>
</evidence>
<dbReference type="EMBL" id="GG698934">
    <property type="protein sequence ID" value="EEU35800.1"/>
    <property type="molecule type" value="Genomic_DNA"/>
</dbReference>
<organism evidence="2 3">
    <name type="scientific">Fusarium vanettenii (strain ATCC MYA-4622 / CBS 123669 / FGSC 9596 / NRRL 45880 / 77-13-4)</name>
    <name type="common">Fusarium solani subsp. pisi</name>
    <dbReference type="NCBI Taxonomy" id="660122"/>
    <lineage>
        <taxon>Eukaryota</taxon>
        <taxon>Fungi</taxon>
        <taxon>Dikarya</taxon>
        <taxon>Ascomycota</taxon>
        <taxon>Pezizomycotina</taxon>
        <taxon>Sordariomycetes</taxon>
        <taxon>Hypocreomycetidae</taxon>
        <taxon>Hypocreales</taxon>
        <taxon>Nectriaceae</taxon>
        <taxon>Fusarium</taxon>
        <taxon>Fusarium solani species complex</taxon>
        <taxon>Fusarium vanettenii</taxon>
    </lineage>
</organism>
<feature type="chain" id="PRO_5002989233" description="Infection structure specific protein" evidence="1">
    <location>
        <begin position="18"/>
        <end position="201"/>
    </location>
</feature>
<dbReference type="VEuPathDB" id="FungiDB:NECHADRAFT_64958"/>
<dbReference type="AlphaFoldDB" id="C7ZJK5"/>
<dbReference type="InParanoid" id="C7ZJK5"/>
<evidence type="ECO:0000313" key="2">
    <source>
        <dbReference type="EMBL" id="EEU35800.1"/>
    </source>
</evidence>
<dbReference type="OMA" id="WIDEIPG"/>
<evidence type="ECO:0000313" key="3">
    <source>
        <dbReference type="Proteomes" id="UP000005206"/>
    </source>
</evidence>
<dbReference type="Proteomes" id="UP000005206">
    <property type="component" value="Unassembled WGS sequence"/>
</dbReference>
<keyword evidence="1" id="KW-0732">Signal</keyword>
<gene>
    <name evidence="2" type="ORF">NECHADRAFT_64958</name>
</gene>
<accession>C7ZJK5</accession>